<evidence type="ECO:0000256" key="7">
    <source>
        <dbReference type="ARBA" id="ARBA00023136"/>
    </source>
</evidence>
<proteinExistence type="inferred from homology"/>
<name>A0ABY8V389_9BACI</name>
<evidence type="ECO:0000259" key="9">
    <source>
        <dbReference type="PROSITE" id="PS50850"/>
    </source>
</evidence>
<keyword evidence="5 8" id="KW-0812">Transmembrane</keyword>
<evidence type="ECO:0000256" key="4">
    <source>
        <dbReference type="ARBA" id="ARBA00022475"/>
    </source>
</evidence>
<evidence type="ECO:0000256" key="8">
    <source>
        <dbReference type="SAM" id="Phobius"/>
    </source>
</evidence>
<keyword evidence="7 8" id="KW-0472">Membrane</keyword>
<dbReference type="PANTHER" id="PTHR43271">
    <property type="entry name" value="BLL2771 PROTEIN"/>
    <property type="match status" value="1"/>
</dbReference>
<feature type="transmembrane region" description="Helical" evidence="8">
    <location>
        <begin position="304"/>
        <end position="326"/>
    </location>
</feature>
<organism evidence="10 11">
    <name type="scientific">Pontibacillus chungwhensis</name>
    <dbReference type="NCBI Taxonomy" id="265426"/>
    <lineage>
        <taxon>Bacteria</taxon>
        <taxon>Bacillati</taxon>
        <taxon>Bacillota</taxon>
        <taxon>Bacilli</taxon>
        <taxon>Bacillales</taxon>
        <taxon>Bacillaceae</taxon>
        <taxon>Pontibacillus</taxon>
    </lineage>
</organism>
<evidence type="ECO:0000256" key="6">
    <source>
        <dbReference type="ARBA" id="ARBA00022989"/>
    </source>
</evidence>
<feature type="domain" description="Major facilitator superfamily (MFS) profile" evidence="9">
    <location>
        <begin position="12"/>
        <end position="391"/>
    </location>
</feature>
<feature type="transmembrane region" description="Helical" evidence="8">
    <location>
        <begin position="362"/>
        <end position="384"/>
    </location>
</feature>
<keyword evidence="4" id="KW-1003">Cell membrane</keyword>
<dbReference type="InterPro" id="IPR020846">
    <property type="entry name" value="MFS_dom"/>
</dbReference>
<evidence type="ECO:0000313" key="10">
    <source>
        <dbReference type="EMBL" id="WIF99299.1"/>
    </source>
</evidence>
<dbReference type="RefSeq" id="WP_231418085.1">
    <property type="nucleotide sequence ID" value="NZ_CP126446.1"/>
</dbReference>
<feature type="transmembrane region" description="Helical" evidence="8">
    <location>
        <begin position="132"/>
        <end position="154"/>
    </location>
</feature>
<comment type="similarity">
    <text evidence="2">Belongs to the major facilitator superfamily.</text>
</comment>
<dbReference type="PANTHER" id="PTHR43271:SF1">
    <property type="entry name" value="INNER MEMBRANE TRANSPORT PROTEIN YNFM"/>
    <property type="match status" value="1"/>
</dbReference>
<evidence type="ECO:0000313" key="11">
    <source>
        <dbReference type="Proteomes" id="UP001236652"/>
    </source>
</evidence>
<feature type="transmembrane region" description="Helical" evidence="8">
    <location>
        <begin position="107"/>
        <end position="125"/>
    </location>
</feature>
<feature type="transmembrane region" description="Helical" evidence="8">
    <location>
        <begin position="217"/>
        <end position="238"/>
    </location>
</feature>
<feature type="transmembrane region" description="Helical" evidence="8">
    <location>
        <begin position="166"/>
        <end position="186"/>
    </location>
</feature>
<feature type="transmembrane region" description="Helical" evidence="8">
    <location>
        <begin position="280"/>
        <end position="298"/>
    </location>
</feature>
<evidence type="ECO:0000256" key="5">
    <source>
        <dbReference type="ARBA" id="ARBA00022692"/>
    </source>
</evidence>
<feature type="transmembrane region" description="Helical" evidence="8">
    <location>
        <begin position="12"/>
        <end position="34"/>
    </location>
</feature>
<evidence type="ECO:0000256" key="3">
    <source>
        <dbReference type="ARBA" id="ARBA00022448"/>
    </source>
</evidence>
<sequence>MIEASTKEFWRNTLALSIGSLFVFANVYFTQPILPVLSDEFGVSPLTASMSLSLVILAIGVSLIFYGPASDSLGRRGVMIVAMGLGALATILASFSTTFSFFLTMRVLQGVFLAGLPSLALAYIGEEYSQHALPLAVGVFIGGNTIGGMFGRVLSGVLTDFQGWHFAFMTMSVISVVCFVLFIFLLRPSQNFEPKTFRWKQAMLDYKGHLQNKELRYAYFIGGLHFLVFVGHFNYITYRLTDAPFSLPSSLVGILFLTYIAGTISSQLSGPASKKYSQSGCIKIGIGIMMTGFLITLIPSVWTIILGLLCNCFGFFFAHSTASSWVSGRATYSKASASGLYLISYYIGGGIGPVYLDPFWNWMDWSGVVLGVFLIFILTGIVAMKMGRLEG</sequence>
<dbReference type="CDD" id="cd17324">
    <property type="entry name" value="MFS_NepI_like"/>
    <property type="match status" value="1"/>
</dbReference>
<dbReference type="Proteomes" id="UP001236652">
    <property type="component" value="Chromosome"/>
</dbReference>
<evidence type="ECO:0000256" key="1">
    <source>
        <dbReference type="ARBA" id="ARBA00004651"/>
    </source>
</evidence>
<dbReference type="EMBL" id="CP126446">
    <property type="protein sequence ID" value="WIF99299.1"/>
    <property type="molecule type" value="Genomic_DNA"/>
</dbReference>
<dbReference type="SUPFAM" id="SSF103473">
    <property type="entry name" value="MFS general substrate transporter"/>
    <property type="match status" value="1"/>
</dbReference>
<evidence type="ECO:0000256" key="2">
    <source>
        <dbReference type="ARBA" id="ARBA00008335"/>
    </source>
</evidence>
<dbReference type="PROSITE" id="PS50850">
    <property type="entry name" value="MFS"/>
    <property type="match status" value="1"/>
</dbReference>
<dbReference type="Pfam" id="PF07690">
    <property type="entry name" value="MFS_1"/>
    <property type="match status" value="1"/>
</dbReference>
<protein>
    <submittedName>
        <fullName evidence="10">MFS transporter</fullName>
    </submittedName>
</protein>
<feature type="transmembrane region" description="Helical" evidence="8">
    <location>
        <begin position="250"/>
        <end position="268"/>
    </location>
</feature>
<feature type="transmembrane region" description="Helical" evidence="8">
    <location>
        <begin position="78"/>
        <end position="101"/>
    </location>
</feature>
<keyword evidence="11" id="KW-1185">Reference proteome</keyword>
<comment type="subcellular location">
    <subcellularLocation>
        <location evidence="1">Cell membrane</location>
        <topology evidence="1">Multi-pass membrane protein</topology>
    </subcellularLocation>
</comment>
<dbReference type="InterPro" id="IPR011701">
    <property type="entry name" value="MFS"/>
</dbReference>
<dbReference type="Gene3D" id="1.20.1250.20">
    <property type="entry name" value="MFS general substrate transporter like domains"/>
    <property type="match status" value="1"/>
</dbReference>
<gene>
    <name evidence="10" type="ORF">QNI29_06465</name>
</gene>
<keyword evidence="6 8" id="KW-1133">Transmembrane helix</keyword>
<dbReference type="InterPro" id="IPR036259">
    <property type="entry name" value="MFS_trans_sf"/>
</dbReference>
<keyword evidence="3" id="KW-0813">Transport</keyword>
<reference evidence="10 11" key="1">
    <citation type="submission" date="2023-05" db="EMBL/GenBank/DDBJ databases">
        <title>Comparative genomics reveals the evidence of polycyclic aromatic hydrocarbons degradation in moderately halophilic genus Pontibacillus.</title>
        <authorList>
            <person name="Yang H."/>
            <person name="Qian Z."/>
        </authorList>
    </citation>
    <scope>NUCLEOTIDE SEQUENCE [LARGE SCALE GENOMIC DNA]</scope>
    <source>
        <strain evidence="11">HN14</strain>
    </source>
</reference>
<feature type="transmembrane region" description="Helical" evidence="8">
    <location>
        <begin position="46"/>
        <end position="66"/>
    </location>
</feature>
<feature type="transmembrane region" description="Helical" evidence="8">
    <location>
        <begin position="338"/>
        <end position="356"/>
    </location>
</feature>
<accession>A0ABY8V389</accession>